<sequence length="308" mass="32822">MSIIASASVPSEHRLDGANTTDLALIRADLGLRIQELDSTYVQPLSDAEVARRLGVGEHEVHAARFPVNQAYTGRAAVPTQPTAEMLALGQRAWELAQTSPKPLSDRQLAVNLGTSEARINAAVLAYLNTQPPAAAALTLGRSVDAMLNADPHATYDEVAADLGITVDQALDARNNIVCLDEGVVRLIRIPEPVEGRTDFLGRPSVDCGVAWCAGNCTFDDGFAADEHSHNRTLVDDRVADGSAIGERRRLFVQLQSFHSPSAGDCEEPSIYLSTGDDDGYAAKLTLDEAEVMALALLAGIRAARAAR</sequence>
<dbReference type="Proteomes" id="UP000614915">
    <property type="component" value="Unassembled WGS sequence"/>
</dbReference>
<accession>A0ABS0JSN0</accession>
<comment type="caution">
    <text evidence="1">The sequence shown here is derived from an EMBL/GenBank/DDBJ whole genome shotgun (WGS) entry which is preliminary data.</text>
</comment>
<evidence type="ECO:0000313" key="2">
    <source>
        <dbReference type="Proteomes" id="UP000614915"/>
    </source>
</evidence>
<protein>
    <submittedName>
        <fullName evidence="1">Uncharacterized protein</fullName>
    </submittedName>
</protein>
<dbReference type="EMBL" id="JADOTX010000001">
    <property type="protein sequence ID" value="MBG6070052.1"/>
    <property type="molecule type" value="Genomic_DNA"/>
</dbReference>
<proteinExistence type="predicted"/>
<keyword evidence="2" id="KW-1185">Reference proteome</keyword>
<organism evidence="1 2">
    <name type="scientific">Micromonospora ureilytica</name>
    <dbReference type="NCBI Taxonomy" id="709868"/>
    <lineage>
        <taxon>Bacteria</taxon>
        <taxon>Bacillati</taxon>
        <taxon>Actinomycetota</taxon>
        <taxon>Actinomycetes</taxon>
        <taxon>Micromonosporales</taxon>
        <taxon>Micromonosporaceae</taxon>
        <taxon>Micromonospora</taxon>
    </lineage>
</organism>
<reference evidence="1 2" key="1">
    <citation type="submission" date="2020-11" db="EMBL/GenBank/DDBJ databases">
        <title>Sequencing the genomes of 1000 actinobacteria strains.</title>
        <authorList>
            <person name="Klenk H.-P."/>
        </authorList>
    </citation>
    <scope>NUCLEOTIDE SEQUENCE [LARGE SCALE GENOMIC DNA]</scope>
    <source>
        <strain evidence="1 2">DSM 101692</strain>
    </source>
</reference>
<gene>
    <name evidence="1" type="ORF">IW248_006339</name>
</gene>
<evidence type="ECO:0000313" key="1">
    <source>
        <dbReference type="EMBL" id="MBG6070052.1"/>
    </source>
</evidence>
<name>A0ABS0JSN0_9ACTN</name>
<dbReference type="RefSeq" id="WP_196929826.1">
    <property type="nucleotide sequence ID" value="NZ_JADOTX010000001.1"/>
</dbReference>